<gene>
    <name evidence="2" type="ORF">IC610_11610</name>
</gene>
<name>A0ABR8ZCU0_9FLAO</name>
<reference evidence="2 3" key="1">
    <citation type="submission" date="2020-09" db="EMBL/GenBank/DDBJ databases">
        <title>Genome seq and assembly of Chryseobacterium sp.</title>
        <authorList>
            <person name="Chhetri G."/>
        </authorList>
    </citation>
    <scope>NUCLEOTIDE SEQUENCE [LARGE SCALE GENOMIC DNA]</scope>
    <source>
        <strain evidence="2 3">GCR10</strain>
    </source>
</reference>
<evidence type="ECO:0000313" key="3">
    <source>
        <dbReference type="Proteomes" id="UP000637299"/>
    </source>
</evidence>
<dbReference type="EMBL" id="JACYFS010000003">
    <property type="protein sequence ID" value="MBD8083061.1"/>
    <property type="molecule type" value="Genomic_DNA"/>
</dbReference>
<keyword evidence="1" id="KW-0812">Transmembrane</keyword>
<evidence type="ECO:0008006" key="4">
    <source>
        <dbReference type="Google" id="ProtNLM"/>
    </source>
</evidence>
<sequence length="171" mass="18909">MRGFNVENLERKNIYKLPEHLFESVQNKVLAEIKVEKKAPIIRLNWAYTAAACLALVFGGSLVYNGISDVAPANNLAEVTPKKESQIAYETLQADLTSVESDNQTAEDQNIKPVVSHAAQNVNTVQKVKTVSASAKQTEKQMNEYLDSFTSSEIADLAVNGNQDVYLDLYN</sequence>
<keyword evidence="3" id="KW-1185">Reference proteome</keyword>
<accession>A0ABR8ZCU0</accession>
<keyword evidence="1" id="KW-0472">Membrane</keyword>
<comment type="caution">
    <text evidence="2">The sequence shown here is derived from an EMBL/GenBank/DDBJ whole genome shotgun (WGS) entry which is preliminary data.</text>
</comment>
<evidence type="ECO:0000256" key="1">
    <source>
        <dbReference type="SAM" id="Phobius"/>
    </source>
</evidence>
<evidence type="ECO:0000313" key="2">
    <source>
        <dbReference type="EMBL" id="MBD8083061.1"/>
    </source>
</evidence>
<dbReference type="Proteomes" id="UP000637299">
    <property type="component" value="Unassembled WGS sequence"/>
</dbReference>
<protein>
    <recommendedName>
        <fullName evidence="4">Anti-sigma factor</fullName>
    </recommendedName>
</protein>
<proteinExistence type="predicted"/>
<feature type="transmembrane region" description="Helical" evidence="1">
    <location>
        <begin position="46"/>
        <end position="67"/>
    </location>
</feature>
<organism evidence="2 3">
    <name type="scientific">Chryseobacterium caseinilyticum</name>
    <dbReference type="NCBI Taxonomy" id="2771428"/>
    <lineage>
        <taxon>Bacteria</taxon>
        <taxon>Pseudomonadati</taxon>
        <taxon>Bacteroidota</taxon>
        <taxon>Flavobacteriia</taxon>
        <taxon>Flavobacteriales</taxon>
        <taxon>Weeksellaceae</taxon>
        <taxon>Chryseobacterium group</taxon>
        <taxon>Chryseobacterium</taxon>
    </lineage>
</organism>
<keyword evidence="1" id="KW-1133">Transmembrane helix</keyword>